<organism evidence="1 2">
    <name type="scientific">Tumidithrix elongata BACA0141</name>
    <dbReference type="NCBI Taxonomy" id="2716417"/>
    <lineage>
        <taxon>Bacteria</taxon>
        <taxon>Bacillati</taxon>
        <taxon>Cyanobacteriota</taxon>
        <taxon>Cyanophyceae</taxon>
        <taxon>Pseudanabaenales</taxon>
        <taxon>Pseudanabaenaceae</taxon>
        <taxon>Tumidithrix</taxon>
        <taxon>Tumidithrix elongata</taxon>
    </lineage>
</organism>
<proteinExistence type="predicted"/>
<dbReference type="PANTHER" id="PTHR38134">
    <property type="entry name" value="SLR1395 PROTEIN"/>
    <property type="match status" value="1"/>
</dbReference>
<accession>A0AAW9PU95</accession>
<dbReference type="GO" id="GO:0016740">
    <property type="term" value="F:transferase activity"/>
    <property type="evidence" value="ECO:0007669"/>
    <property type="project" value="UniProtKB-KW"/>
</dbReference>
<reference evidence="1" key="1">
    <citation type="submission" date="2024-01" db="EMBL/GenBank/DDBJ databases">
        <title>Bank of Algae and Cyanobacteria of the Azores (BACA) strain genomes.</title>
        <authorList>
            <person name="Luz R."/>
            <person name="Cordeiro R."/>
            <person name="Fonseca A."/>
            <person name="Goncalves V."/>
        </authorList>
    </citation>
    <scope>NUCLEOTIDE SEQUENCE</scope>
    <source>
        <strain evidence="1">BACA0141</strain>
    </source>
</reference>
<protein>
    <submittedName>
        <fullName evidence="1">Glycosyl transferase</fullName>
    </submittedName>
</protein>
<keyword evidence="2" id="KW-1185">Reference proteome</keyword>
<evidence type="ECO:0000313" key="2">
    <source>
        <dbReference type="Proteomes" id="UP001333818"/>
    </source>
</evidence>
<evidence type="ECO:0000313" key="1">
    <source>
        <dbReference type="EMBL" id="MEE3716021.1"/>
    </source>
</evidence>
<comment type="caution">
    <text evidence="1">The sequence shown here is derived from an EMBL/GenBank/DDBJ whole genome shotgun (WGS) entry which is preliminary data.</text>
</comment>
<dbReference type="RefSeq" id="WP_330482445.1">
    <property type="nucleotide sequence ID" value="NZ_JAZBJZ010000011.1"/>
</dbReference>
<dbReference type="SUPFAM" id="SSF53756">
    <property type="entry name" value="UDP-Glycosyltransferase/glycogen phosphorylase"/>
    <property type="match status" value="1"/>
</dbReference>
<dbReference type="Proteomes" id="UP001333818">
    <property type="component" value="Unassembled WGS sequence"/>
</dbReference>
<dbReference type="AlphaFoldDB" id="A0AAW9PU95"/>
<name>A0AAW9PU95_9CYAN</name>
<dbReference type="InterPro" id="IPR053205">
    <property type="entry name" value="GHMP_kinase_L-arabinokinase"/>
</dbReference>
<sequence>MDVESPKFKVSNIQNGATTPLKYESMPTLYAAITNHGFGHATRTAAVLAEIQRQNPEIAIVIATSAPQWLLEEYILGDFVLRDRTFDIGVIQADSLHIDKHTTLSKLQYIQQHQAEILEAEREFFEANPVDLIFADMPPLATQLAKSAGVPCWMAGNFGWDFIYRDWSHDLDGEFLAIADWMSGLYSQCDRLFRLPFHEPMSSFPHIQDVGLTGGSPRYTPEEMREKFQLDRDRPTAMLTFGGLSLSQIPYDNLAHFPEWQFITFDLNAPDLPNLTRVGRNGLRPVDLMGVCDRLITKPGYGTLSEACRVGIPIVCLTREGFIEAETLIAGVRDYTHHLIISPAEFYEGDWQFLTDPLVPPALENARLDPNGETEITSEILKYFL</sequence>
<gene>
    <name evidence="1" type="ORF">V2H45_04580</name>
</gene>
<dbReference type="PANTHER" id="PTHR38134:SF2">
    <property type="entry name" value="GALACTOKINASE"/>
    <property type="match status" value="1"/>
</dbReference>
<keyword evidence="1" id="KW-0808">Transferase</keyword>
<dbReference type="EMBL" id="JAZBJZ010000011">
    <property type="protein sequence ID" value="MEE3716021.1"/>
    <property type="molecule type" value="Genomic_DNA"/>
</dbReference>